<evidence type="ECO:0000256" key="4">
    <source>
        <dbReference type="ARBA" id="ARBA00022833"/>
    </source>
</evidence>
<accession>A0A2G6E9Y0</accession>
<dbReference type="GO" id="GO:0009231">
    <property type="term" value="P:riboflavin biosynthetic process"/>
    <property type="evidence" value="ECO:0007669"/>
    <property type="project" value="TreeGrafter"/>
</dbReference>
<dbReference type="InterPro" id="IPR049842">
    <property type="entry name" value="Diketo_inos_hlase_IolN"/>
</dbReference>
<dbReference type="Proteomes" id="UP000229740">
    <property type="component" value="Unassembled WGS sequence"/>
</dbReference>
<dbReference type="SUPFAM" id="SSF102215">
    <property type="entry name" value="Creatininase"/>
    <property type="match status" value="1"/>
</dbReference>
<comment type="similarity">
    <text evidence="5">Belongs to the creatininase superfamily.</text>
</comment>
<comment type="cofactor">
    <cofactor evidence="1">
        <name>Zn(2+)</name>
        <dbReference type="ChEBI" id="CHEBI:29105"/>
    </cofactor>
</comment>
<dbReference type="InterPro" id="IPR024087">
    <property type="entry name" value="Creatininase-like_sf"/>
</dbReference>
<reference evidence="6 7" key="1">
    <citation type="submission" date="2017-10" db="EMBL/GenBank/DDBJ databases">
        <title>Novel microbial diversity and functional potential in the marine mammal oral microbiome.</title>
        <authorList>
            <person name="Dudek N.K."/>
            <person name="Sun C.L."/>
            <person name="Burstein D."/>
            <person name="Kantor R.S."/>
            <person name="Aliaga Goltsman D.S."/>
            <person name="Bik E.M."/>
            <person name="Thomas B.C."/>
            <person name="Banfield J.F."/>
            <person name="Relman D.A."/>
        </authorList>
    </citation>
    <scope>NUCLEOTIDE SEQUENCE [LARGE SCALE GENOMIC DNA]</scope>
    <source>
        <strain evidence="6">DOLZORAL124_49_17</strain>
    </source>
</reference>
<evidence type="ECO:0000256" key="3">
    <source>
        <dbReference type="ARBA" id="ARBA00022801"/>
    </source>
</evidence>
<keyword evidence="3 6" id="KW-0378">Hydrolase</keyword>
<name>A0A2G6E9Y0_9BACT</name>
<evidence type="ECO:0000313" key="6">
    <source>
        <dbReference type="EMBL" id="PID58886.1"/>
    </source>
</evidence>
<evidence type="ECO:0000256" key="1">
    <source>
        <dbReference type="ARBA" id="ARBA00001947"/>
    </source>
</evidence>
<evidence type="ECO:0000313" key="7">
    <source>
        <dbReference type="Proteomes" id="UP000229740"/>
    </source>
</evidence>
<organism evidence="6 7">
    <name type="scientific">candidate division KSB3 bacterium</name>
    <dbReference type="NCBI Taxonomy" id="2044937"/>
    <lineage>
        <taxon>Bacteria</taxon>
        <taxon>candidate division KSB3</taxon>
    </lineage>
</organism>
<dbReference type="GO" id="GO:0016811">
    <property type="term" value="F:hydrolase activity, acting on carbon-nitrogen (but not peptide) bonds, in linear amides"/>
    <property type="evidence" value="ECO:0007669"/>
    <property type="project" value="TreeGrafter"/>
</dbReference>
<gene>
    <name evidence="6" type="ORF">CSB45_02485</name>
</gene>
<keyword evidence="4" id="KW-0862">Zinc</keyword>
<dbReference type="GO" id="GO:0046872">
    <property type="term" value="F:metal ion binding"/>
    <property type="evidence" value="ECO:0007669"/>
    <property type="project" value="UniProtKB-KW"/>
</dbReference>
<evidence type="ECO:0000256" key="5">
    <source>
        <dbReference type="ARBA" id="ARBA00024029"/>
    </source>
</evidence>
<evidence type="ECO:0000256" key="2">
    <source>
        <dbReference type="ARBA" id="ARBA00022723"/>
    </source>
</evidence>
<keyword evidence="2" id="KW-0479">Metal-binding</keyword>
<dbReference type="InterPro" id="IPR003785">
    <property type="entry name" value="Creatininase/forma_Hydrolase"/>
</dbReference>
<protein>
    <submittedName>
        <fullName evidence="6">Creatinine amidohydrolase</fullName>
    </submittedName>
</protein>
<dbReference type="PANTHER" id="PTHR35005:SF1">
    <property type="entry name" value="2-AMINO-5-FORMYLAMINO-6-RIBOSYLAMINOPYRIMIDIN-4(3H)-ONE 5'-MONOPHOSPHATE DEFORMYLASE"/>
    <property type="match status" value="1"/>
</dbReference>
<comment type="caution">
    <text evidence="6">The sequence shown here is derived from an EMBL/GenBank/DDBJ whole genome shotgun (WGS) entry which is preliminary data.</text>
</comment>
<dbReference type="EMBL" id="PDPS01000021">
    <property type="protein sequence ID" value="PID58886.1"/>
    <property type="molecule type" value="Genomic_DNA"/>
</dbReference>
<dbReference type="NCBIfam" id="NF041098">
    <property type="entry name" value="diketo_inos_hlase_IolN"/>
    <property type="match status" value="1"/>
</dbReference>
<dbReference type="Pfam" id="PF02633">
    <property type="entry name" value="Creatininase"/>
    <property type="match status" value="1"/>
</dbReference>
<sequence>MAGKDGVRNWLTTDYPGVVFEDTQVGRMKKELFDASDEEIDKILADYEIPSPSELGKPGSYIQNTVRAQVVENRRKNDIVFVPVGCTENHGMHTVSGLDTFMVTQIVEGVRRYTAKQGAACSLAFPAHNYGSHPYHHLGMPGTVMLEEEVTKKVMMQVMLGLWNDGFRKQIWINNHGQLWVLESAIQEFQKTYQLPGIFRVMDWHRAVREFFATSDRGGKFDTNFVHADESETAVGLLTFPEGMVDMSKAVSTVGKGHSYLPGGHFDTSVDPYRRPHKWSEGQGHFAIELKGTPEGVVGDATAATAEKAKRPIAAILKYLTLIHDEILAAFPSGQLPPVDMITHRDAKELEPFLKEPMSEGWKPVYALKSLIGN</sequence>
<dbReference type="PANTHER" id="PTHR35005">
    <property type="entry name" value="3-DEHYDRO-SCYLLO-INOSOSE HYDROLASE"/>
    <property type="match status" value="1"/>
</dbReference>
<dbReference type="AlphaFoldDB" id="A0A2G6E9Y0"/>
<dbReference type="Gene3D" id="3.40.50.10310">
    <property type="entry name" value="Creatininase"/>
    <property type="match status" value="1"/>
</dbReference>
<proteinExistence type="inferred from homology"/>